<dbReference type="OrthoDB" id="447429at2759"/>
<organism evidence="2 3">
    <name type="scientific">Symbiodinium necroappetens</name>
    <dbReference type="NCBI Taxonomy" id="1628268"/>
    <lineage>
        <taxon>Eukaryota</taxon>
        <taxon>Sar</taxon>
        <taxon>Alveolata</taxon>
        <taxon>Dinophyceae</taxon>
        <taxon>Suessiales</taxon>
        <taxon>Symbiodiniaceae</taxon>
        <taxon>Symbiodinium</taxon>
    </lineage>
</organism>
<dbReference type="InterPro" id="IPR000477">
    <property type="entry name" value="RT_dom"/>
</dbReference>
<feature type="non-terminal residue" evidence="2">
    <location>
        <position position="1"/>
    </location>
</feature>
<keyword evidence="3" id="KW-1185">Reference proteome</keyword>
<evidence type="ECO:0000313" key="2">
    <source>
        <dbReference type="EMBL" id="CAE7896711.1"/>
    </source>
</evidence>
<sequence length="428" mass="48182">MIGSLAATWKVSSAFVGLMEQHRCTADQISDCASLRSVLQIWRLRVRFRIQKKAVEKETAELKRFFGDVFCGKETVVVQPWTEPYCPALDTLQRALQKLPAHKAVPGICAPSMVWKACATTVAPFLHAAFADMGHSHTPMVPHRWKDGWMVLAPKAGKPLCRACDVRPLALQDPGGKAAIRTLKEAIQPYVDEYMQAIPQYAYLQKRDGQMAILRACALVERSLQEAQIPAGLISLVMAWLVGSSYHITHAGEEFTLTPTRGIRQGCVLSPLIWSCVTGTMVRDLESLDIAVADLDLYADDYLHQELLTTYEAFAPALRKMGVIIKYLQDNGLQVSIDKTAVLLRIAGTRYAMAMKQHTFRRKDREGIERLYIKIPTATKELHLPVVQEHKYMGIMATYYCFEDSTLQHRISSAKNAYTRLKPFLRSR</sequence>
<evidence type="ECO:0000259" key="1">
    <source>
        <dbReference type="Pfam" id="PF00078"/>
    </source>
</evidence>
<reference evidence="2" key="1">
    <citation type="submission" date="2021-02" db="EMBL/GenBank/DDBJ databases">
        <authorList>
            <person name="Dougan E. K."/>
            <person name="Rhodes N."/>
            <person name="Thang M."/>
            <person name="Chan C."/>
        </authorList>
    </citation>
    <scope>NUCLEOTIDE SEQUENCE</scope>
</reference>
<accession>A0A813B9E8</accession>
<dbReference type="Pfam" id="PF00078">
    <property type="entry name" value="RVT_1"/>
    <property type="match status" value="1"/>
</dbReference>
<proteinExistence type="predicted"/>
<gene>
    <name evidence="2" type="ORF">SNEC2469_LOCUS30040</name>
</gene>
<feature type="domain" description="Reverse transcriptase" evidence="1">
    <location>
        <begin position="236"/>
        <end position="361"/>
    </location>
</feature>
<comment type="caution">
    <text evidence="2">The sequence shown here is derived from an EMBL/GenBank/DDBJ whole genome shotgun (WGS) entry which is preliminary data.</text>
</comment>
<dbReference type="AlphaFoldDB" id="A0A813B9E8"/>
<protein>
    <recommendedName>
        <fullName evidence="1">Reverse transcriptase domain-containing protein</fullName>
    </recommendedName>
</protein>
<evidence type="ECO:0000313" key="3">
    <source>
        <dbReference type="Proteomes" id="UP000601435"/>
    </source>
</evidence>
<dbReference type="EMBL" id="CAJNJA010069024">
    <property type="protein sequence ID" value="CAE7896711.1"/>
    <property type="molecule type" value="Genomic_DNA"/>
</dbReference>
<dbReference type="Proteomes" id="UP000601435">
    <property type="component" value="Unassembled WGS sequence"/>
</dbReference>
<name>A0A813B9E8_9DINO</name>